<dbReference type="SMART" id="SM00256">
    <property type="entry name" value="FBOX"/>
    <property type="match status" value="1"/>
</dbReference>
<sequence>MSFKVRAKKEHSPSMITSLPYDIIMNIIACVPRCYYPTISLVSKIFRSLVASPELYKRRSLLGCTEHCLYGVLYNYDTSDYRLYILRRKVNSNDHYLVMIPSLRFMPFAGRYVPVGSKIYVVGHSNALSIDCRFHTLQPISPIPKPMSYKAAGIVEGKIYVIGECNDEVSGSRWWKRVMVFDTETEMWEPKMIKPGMELGDSSLIDGVVMEDKICMRNYENSFVYGPEEGKWEKDEMLNAQRWKELCVVDGLLYFYDVYKKKLRAYDPKQRCWRVVTGLEELLPKITGSWRMRTVGYGVNLAHFFHKYNDARTNTTVIWCVG</sequence>
<dbReference type="Gene3D" id="2.120.10.80">
    <property type="entry name" value="Kelch-type beta propeller"/>
    <property type="match status" value="1"/>
</dbReference>
<dbReference type="PANTHER" id="PTHR24414">
    <property type="entry name" value="F-BOX/KELCH-REPEAT PROTEIN SKIP4"/>
    <property type="match status" value="1"/>
</dbReference>
<dbReference type="SUPFAM" id="SSF81383">
    <property type="entry name" value="F-box domain"/>
    <property type="match status" value="1"/>
</dbReference>
<name>V4L8J1_EUTSA</name>
<dbReference type="Pfam" id="PF25210">
    <property type="entry name" value="Kelch_FKB95"/>
    <property type="match status" value="1"/>
</dbReference>
<dbReference type="KEGG" id="eus:EUTSA_v10029317mg"/>
<gene>
    <name evidence="2" type="ORF">EUTSA_v10029317mg</name>
</gene>
<feature type="domain" description="F-box" evidence="1">
    <location>
        <begin position="13"/>
        <end position="59"/>
    </location>
</feature>
<dbReference type="PANTHER" id="PTHR24414:SF184">
    <property type="entry name" value="GALACTOSE OXIDASE_KELCH REPEAT SUPERFAMILY PROTEIN"/>
    <property type="match status" value="1"/>
</dbReference>
<dbReference type="STRING" id="72664.V4L8J1"/>
<dbReference type="AlphaFoldDB" id="V4L8J1"/>
<evidence type="ECO:0000313" key="3">
    <source>
        <dbReference type="Proteomes" id="UP000030689"/>
    </source>
</evidence>
<accession>V4L8J1</accession>
<dbReference type="OrthoDB" id="1110934at2759"/>
<dbReference type="PROSITE" id="PS50181">
    <property type="entry name" value="FBOX"/>
    <property type="match status" value="1"/>
</dbReference>
<keyword evidence="3" id="KW-1185">Reference proteome</keyword>
<dbReference type="OMA" id="WGEMESC"/>
<dbReference type="InterPro" id="IPR050354">
    <property type="entry name" value="F-box/kelch-repeat_ARATH"/>
</dbReference>
<dbReference type="InterPro" id="IPR057499">
    <property type="entry name" value="Kelch_FKB95"/>
</dbReference>
<proteinExistence type="predicted"/>
<evidence type="ECO:0000313" key="2">
    <source>
        <dbReference type="EMBL" id="ESQ38677.1"/>
    </source>
</evidence>
<dbReference type="EMBL" id="KI517537">
    <property type="protein sequence ID" value="ESQ38677.1"/>
    <property type="molecule type" value="Genomic_DNA"/>
</dbReference>
<reference evidence="2 3" key="1">
    <citation type="journal article" date="2013" name="Front. Plant Sci.">
        <title>The Reference Genome of the Halophytic Plant Eutrema salsugineum.</title>
        <authorList>
            <person name="Yang R."/>
            <person name="Jarvis D.E."/>
            <person name="Chen H."/>
            <person name="Beilstein M.A."/>
            <person name="Grimwood J."/>
            <person name="Jenkins J."/>
            <person name="Shu S."/>
            <person name="Prochnik S."/>
            <person name="Xin M."/>
            <person name="Ma C."/>
            <person name="Schmutz J."/>
            <person name="Wing R.A."/>
            <person name="Mitchell-Olds T."/>
            <person name="Schumaker K.S."/>
            <person name="Wang X."/>
        </authorList>
    </citation>
    <scope>NUCLEOTIDE SEQUENCE [LARGE SCALE GENOMIC DNA]</scope>
</reference>
<dbReference type="InterPro" id="IPR036047">
    <property type="entry name" value="F-box-like_dom_sf"/>
</dbReference>
<organism evidence="2 3">
    <name type="scientific">Eutrema salsugineum</name>
    <name type="common">Saltwater cress</name>
    <name type="synonym">Sisymbrium salsugineum</name>
    <dbReference type="NCBI Taxonomy" id="72664"/>
    <lineage>
        <taxon>Eukaryota</taxon>
        <taxon>Viridiplantae</taxon>
        <taxon>Streptophyta</taxon>
        <taxon>Embryophyta</taxon>
        <taxon>Tracheophyta</taxon>
        <taxon>Spermatophyta</taxon>
        <taxon>Magnoliopsida</taxon>
        <taxon>eudicotyledons</taxon>
        <taxon>Gunneridae</taxon>
        <taxon>Pentapetalae</taxon>
        <taxon>rosids</taxon>
        <taxon>malvids</taxon>
        <taxon>Brassicales</taxon>
        <taxon>Brassicaceae</taxon>
        <taxon>Eutremeae</taxon>
        <taxon>Eutrema</taxon>
    </lineage>
</organism>
<dbReference type="Pfam" id="PF00646">
    <property type="entry name" value="F-box"/>
    <property type="match status" value="1"/>
</dbReference>
<dbReference type="SUPFAM" id="SSF117281">
    <property type="entry name" value="Kelch motif"/>
    <property type="match status" value="1"/>
</dbReference>
<evidence type="ECO:0000259" key="1">
    <source>
        <dbReference type="PROSITE" id="PS50181"/>
    </source>
</evidence>
<protein>
    <recommendedName>
        <fullName evidence="1">F-box domain-containing protein</fullName>
    </recommendedName>
</protein>
<dbReference type="CDD" id="cd22152">
    <property type="entry name" value="F-box_AtAFR-like"/>
    <property type="match status" value="1"/>
</dbReference>
<dbReference type="InterPro" id="IPR015915">
    <property type="entry name" value="Kelch-typ_b-propeller"/>
</dbReference>
<dbReference type="InterPro" id="IPR001810">
    <property type="entry name" value="F-box_dom"/>
</dbReference>
<dbReference type="Gramene" id="ESQ38677">
    <property type="protein sequence ID" value="ESQ38677"/>
    <property type="gene ID" value="EUTSA_v10029317mg"/>
</dbReference>
<dbReference type="Proteomes" id="UP000030689">
    <property type="component" value="Unassembled WGS sequence"/>
</dbReference>
<dbReference type="eggNOG" id="KOG1072">
    <property type="taxonomic scope" value="Eukaryota"/>
</dbReference>